<name>A0A9W9ZB79_9CNID</name>
<sequence length="642" mass="71982">MKENYVFLQVGFQHLAFEKREDVSGYGMESLLGEFGGNMGLFLGCSILTLCEFIDFLWQVVMARIRKRSLDITSSPDRKNKSSFNAQSITMTTLVKTVDDSSSAENWKGKVESGKSPNSSKWEVFASNTTLHGLRYVAENGHSISRRVIWLMFLCTAASVYVYFVSISVRKYLSRPVKTVVSNETPLDGLTFPAVTICNLNRFMKSKIDVADEDENFGKMRLNISGCSEMREVRGNLTCGQAMLCAYGPYGTYLVKGCNKTTRKNIIDVLNRPPERLFNKEEFLTKYGHDMASLSISFIYCLYMDHIICSDKDFVPAITEDGICFTFNSGHNGSVLRSLLEGPDLGLSILLNIQTNESTLSRFSSGLKVIVHDQKTFVNRLNGFNIVPGTHATVAVKLRKHIRLPAPYQTKCRQEKLPGIDTYTKDGCIYQCIANMTLSQCGCRRLGLPASADPKGAPLCAVQDNECVAYSQRQMNLSACPCANACSEMEYESRVSYSRFPDNSIIKILHNLYGRKESSSYMKENYVFLQVGFQRLSYEKREDVSSYGMESLLGEFGGNMGLFLGCSILTLCEFIDFLWEAVMARIRKRSLDITSSPDRKNKSSLNAQSITMTTLVKPVDDSFFCRELEGKSAVRKSPNSSK</sequence>
<protein>
    <recommendedName>
        <fullName evidence="15">Acid-sensing ion channel 4</fullName>
    </recommendedName>
</protein>
<dbReference type="PANTHER" id="PTHR11690">
    <property type="entry name" value="AMILORIDE-SENSITIVE SODIUM CHANNEL-RELATED"/>
    <property type="match status" value="1"/>
</dbReference>
<dbReference type="GO" id="GO:0015280">
    <property type="term" value="F:ligand-gated sodium channel activity"/>
    <property type="evidence" value="ECO:0007669"/>
    <property type="project" value="TreeGrafter"/>
</dbReference>
<dbReference type="AlphaFoldDB" id="A0A9W9ZB79"/>
<dbReference type="GO" id="GO:0005886">
    <property type="term" value="C:plasma membrane"/>
    <property type="evidence" value="ECO:0007669"/>
    <property type="project" value="TreeGrafter"/>
</dbReference>
<dbReference type="EMBL" id="MU826367">
    <property type="protein sequence ID" value="KAJ7378367.1"/>
    <property type="molecule type" value="Genomic_DNA"/>
</dbReference>
<accession>A0A9W9ZB79</accession>
<keyword evidence="10 11" id="KW-0407">Ion channel</keyword>
<keyword evidence="6" id="KW-0915">Sodium</keyword>
<evidence type="ECO:0008006" key="15">
    <source>
        <dbReference type="Google" id="ProtNLM"/>
    </source>
</evidence>
<keyword evidence="5 12" id="KW-1133">Transmembrane helix</keyword>
<dbReference type="Proteomes" id="UP001163046">
    <property type="component" value="Unassembled WGS sequence"/>
</dbReference>
<evidence type="ECO:0000256" key="11">
    <source>
        <dbReference type="RuleBase" id="RU000679"/>
    </source>
</evidence>
<dbReference type="PANTHER" id="PTHR11690:SF296">
    <property type="entry name" value="DEGENERIN-LIKE PROTEIN DEL-10"/>
    <property type="match status" value="1"/>
</dbReference>
<feature type="transmembrane region" description="Helical" evidence="12">
    <location>
        <begin position="148"/>
        <end position="169"/>
    </location>
</feature>
<evidence type="ECO:0000256" key="12">
    <source>
        <dbReference type="SAM" id="Phobius"/>
    </source>
</evidence>
<comment type="subcellular location">
    <subcellularLocation>
        <location evidence="1">Membrane</location>
        <topology evidence="1">Multi-pass membrane protein</topology>
    </subcellularLocation>
</comment>
<dbReference type="Gene3D" id="1.10.287.770">
    <property type="entry name" value="YojJ-like"/>
    <property type="match status" value="2"/>
</dbReference>
<gene>
    <name evidence="13" type="ORF">OS493_023622</name>
</gene>
<dbReference type="Pfam" id="PF00858">
    <property type="entry name" value="ASC"/>
    <property type="match status" value="2"/>
</dbReference>
<evidence type="ECO:0000256" key="4">
    <source>
        <dbReference type="ARBA" id="ARBA00022692"/>
    </source>
</evidence>
<keyword evidence="8 12" id="KW-0472">Membrane</keyword>
<evidence type="ECO:0000256" key="1">
    <source>
        <dbReference type="ARBA" id="ARBA00004141"/>
    </source>
</evidence>
<comment type="caution">
    <text evidence="13">The sequence shown here is derived from an EMBL/GenBank/DDBJ whole genome shotgun (WGS) entry which is preliminary data.</text>
</comment>
<evidence type="ECO:0000256" key="2">
    <source>
        <dbReference type="ARBA" id="ARBA00022448"/>
    </source>
</evidence>
<evidence type="ECO:0000313" key="14">
    <source>
        <dbReference type="Proteomes" id="UP001163046"/>
    </source>
</evidence>
<evidence type="ECO:0000313" key="13">
    <source>
        <dbReference type="EMBL" id="KAJ7378367.1"/>
    </source>
</evidence>
<keyword evidence="3 11" id="KW-0894">Sodium channel</keyword>
<evidence type="ECO:0000256" key="5">
    <source>
        <dbReference type="ARBA" id="ARBA00022989"/>
    </source>
</evidence>
<dbReference type="OrthoDB" id="6021021at2759"/>
<proteinExistence type="inferred from homology"/>
<evidence type="ECO:0000256" key="7">
    <source>
        <dbReference type="ARBA" id="ARBA00023065"/>
    </source>
</evidence>
<reference evidence="13" key="1">
    <citation type="submission" date="2023-01" db="EMBL/GenBank/DDBJ databases">
        <title>Genome assembly of the deep-sea coral Lophelia pertusa.</title>
        <authorList>
            <person name="Herrera S."/>
            <person name="Cordes E."/>
        </authorList>
    </citation>
    <scope>NUCLEOTIDE SEQUENCE</scope>
    <source>
        <strain evidence="13">USNM1676648</strain>
        <tissue evidence="13">Polyp</tissue>
    </source>
</reference>
<evidence type="ECO:0000256" key="8">
    <source>
        <dbReference type="ARBA" id="ARBA00023136"/>
    </source>
</evidence>
<evidence type="ECO:0000256" key="6">
    <source>
        <dbReference type="ARBA" id="ARBA00023053"/>
    </source>
</evidence>
<keyword evidence="2 11" id="KW-0813">Transport</keyword>
<keyword evidence="9 11" id="KW-0739">Sodium transport</keyword>
<dbReference type="PRINTS" id="PR01078">
    <property type="entry name" value="AMINACHANNEL"/>
</dbReference>
<dbReference type="Gene3D" id="2.60.470.10">
    <property type="entry name" value="Acid-sensing ion channels like domains"/>
    <property type="match status" value="1"/>
</dbReference>
<dbReference type="InterPro" id="IPR001873">
    <property type="entry name" value="ENaC"/>
</dbReference>
<feature type="transmembrane region" description="Helical" evidence="12">
    <location>
        <begin position="39"/>
        <end position="58"/>
    </location>
</feature>
<keyword evidence="7 11" id="KW-0406">Ion transport</keyword>
<keyword evidence="4 11" id="KW-0812">Transmembrane</keyword>
<organism evidence="13 14">
    <name type="scientific">Desmophyllum pertusum</name>
    <dbReference type="NCBI Taxonomy" id="174260"/>
    <lineage>
        <taxon>Eukaryota</taxon>
        <taxon>Metazoa</taxon>
        <taxon>Cnidaria</taxon>
        <taxon>Anthozoa</taxon>
        <taxon>Hexacorallia</taxon>
        <taxon>Scleractinia</taxon>
        <taxon>Caryophylliina</taxon>
        <taxon>Caryophylliidae</taxon>
        <taxon>Desmophyllum</taxon>
    </lineage>
</organism>
<evidence type="ECO:0000256" key="3">
    <source>
        <dbReference type="ARBA" id="ARBA00022461"/>
    </source>
</evidence>
<evidence type="ECO:0000256" key="9">
    <source>
        <dbReference type="ARBA" id="ARBA00023201"/>
    </source>
</evidence>
<comment type="similarity">
    <text evidence="11">Belongs to the amiloride-sensitive sodium channel (TC 1.A.6) family.</text>
</comment>
<keyword evidence="14" id="KW-1185">Reference proteome</keyword>
<evidence type="ECO:0000256" key="10">
    <source>
        <dbReference type="ARBA" id="ARBA00023303"/>
    </source>
</evidence>